<feature type="compositionally biased region" description="Basic residues" evidence="1">
    <location>
        <begin position="54"/>
        <end position="66"/>
    </location>
</feature>
<feature type="region of interest" description="Disordered" evidence="1">
    <location>
        <begin position="54"/>
        <end position="81"/>
    </location>
</feature>
<feature type="compositionally biased region" description="Basic and acidic residues" evidence="1">
    <location>
        <begin position="181"/>
        <end position="190"/>
    </location>
</feature>
<feature type="region of interest" description="Disordered" evidence="1">
    <location>
        <begin position="97"/>
        <end position="130"/>
    </location>
</feature>
<feature type="compositionally biased region" description="Basic and acidic residues" evidence="1">
    <location>
        <begin position="67"/>
        <end position="81"/>
    </location>
</feature>
<dbReference type="AlphaFoldDB" id="A0A8D8CDZ5"/>
<accession>A0A8D8CDZ5</accession>
<name>A0A8D8CDZ5_CULPI</name>
<feature type="region of interest" description="Disordered" evidence="1">
    <location>
        <begin position="157"/>
        <end position="191"/>
    </location>
</feature>
<evidence type="ECO:0000313" key="2">
    <source>
        <dbReference type="EMBL" id="CAG6492173.1"/>
    </source>
</evidence>
<reference evidence="2" key="1">
    <citation type="submission" date="2021-05" db="EMBL/GenBank/DDBJ databases">
        <authorList>
            <person name="Alioto T."/>
            <person name="Alioto T."/>
            <person name="Gomez Garrido J."/>
        </authorList>
    </citation>
    <scope>NUCLEOTIDE SEQUENCE</scope>
</reference>
<proteinExistence type="predicted"/>
<sequence length="242" mass="28185">MVCWRNFDVPSPKRWCGFFPSSYTEKETEGEREFIISINFLNFRIKFKAPIHYSHRGSHPRDRKRRGLTEISKRTKSKQRERETLFKVVTCVEVIPPKSRDSRDTEEDQEREREAGSSQNSSNRADRSTKARWRGHTCSLVLCEPVWNKARFASRFSPRASSDPFGGSCDARYVDDDDDDLPPHVRDRERARKRARKRVCVPDPAKVMVDIFVLTFSLEPFLFSGNQCKSQQARSQSVMSND</sequence>
<protein>
    <submittedName>
        <fullName evidence="2">(northern house mosquito) hypothetical protein</fullName>
    </submittedName>
</protein>
<dbReference type="EMBL" id="HBUE01120334">
    <property type="protein sequence ID" value="CAG6492173.1"/>
    <property type="molecule type" value="Transcribed_RNA"/>
</dbReference>
<evidence type="ECO:0000256" key="1">
    <source>
        <dbReference type="SAM" id="MobiDB-lite"/>
    </source>
</evidence>
<organism evidence="2">
    <name type="scientific">Culex pipiens</name>
    <name type="common">House mosquito</name>
    <dbReference type="NCBI Taxonomy" id="7175"/>
    <lineage>
        <taxon>Eukaryota</taxon>
        <taxon>Metazoa</taxon>
        <taxon>Ecdysozoa</taxon>
        <taxon>Arthropoda</taxon>
        <taxon>Hexapoda</taxon>
        <taxon>Insecta</taxon>
        <taxon>Pterygota</taxon>
        <taxon>Neoptera</taxon>
        <taxon>Endopterygota</taxon>
        <taxon>Diptera</taxon>
        <taxon>Nematocera</taxon>
        <taxon>Culicoidea</taxon>
        <taxon>Culicidae</taxon>
        <taxon>Culicinae</taxon>
        <taxon>Culicini</taxon>
        <taxon>Culex</taxon>
        <taxon>Culex</taxon>
    </lineage>
</organism>